<organism evidence="2 3">
    <name type="scientific">Marinobacterium lutimaris</name>
    <dbReference type="NCBI Taxonomy" id="568106"/>
    <lineage>
        <taxon>Bacteria</taxon>
        <taxon>Pseudomonadati</taxon>
        <taxon>Pseudomonadota</taxon>
        <taxon>Gammaproteobacteria</taxon>
        <taxon>Oceanospirillales</taxon>
        <taxon>Oceanospirillaceae</taxon>
        <taxon>Marinobacterium</taxon>
    </lineage>
</organism>
<sequence>MDGALLYKSPPRVSALPTNAAPPIIGAMTSLTKPMTSLMKKALLLLALALPVPAQASEETEGTASGAAPGFDMAELYKVERSSAGDLPLDSKLRQLLPADTVVLTMEVGEQRFHALRQEADREEAVGGLLLVPDPAIGTAWIEQVEALRFDMAQKGWLTLALEPPRPDQQPLPERTLPVMQSFAGTSSAASAAAPANSEPQASETDSSANQEPPQPPLPPFAERFTERMDLTLEQLTTDSLEPIVVIAFGRATPWVMDYLSQQADSDRSLVMIDPMPDFSPEAPLFANLWDNLEETRIIDAYHSPLQGYPQAAPDARIRKGQARRAGIDNYLQVRIAGPFTGWQEEMPWLTAKIRGLIKSEILAPLAEEKEQQQEVQAPQAQNPPGMPGN</sequence>
<evidence type="ECO:0000313" key="3">
    <source>
        <dbReference type="Proteomes" id="UP000236745"/>
    </source>
</evidence>
<evidence type="ECO:0000256" key="1">
    <source>
        <dbReference type="SAM" id="MobiDB-lite"/>
    </source>
</evidence>
<protein>
    <recommendedName>
        <fullName evidence="4">DUF3530 domain-containing protein</fullName>
    </recommendedName>
</protein>
<evidence type="ECO:0000313" key="2">
    <source>
        <dbReference type="EMBL" id="SEG54397.1"/>
    </source>
</evidence>
<keyword evidence="3" id="KW-1185">Reference proteome</keyword>
<gene>
    <name evidence="2" type="ORF">SAMN05444390_102325</name>
</gene>
<dbReference type="InterPro" id="IPR022529">
    <property type="entry name" value="DUF3530"/>
</dbReference>
<name>A0A1H6B2D5_9GAMM</name>
<evidence type="ECO:0008006" key="4">
    <source>
        <dbReference type="Google" id="ProtNLM"/>
    </source>
</evidence>
<reference evidence="2 3" key="1">
    <citation type="submission" date="2016-10" db="EMBL/GenBank/DDBJ databases">
        <authorList>
            <person name="de Groot N.N."/>
        </authorList>
    </citation>
    <scope>NUCLEOTIDE SEQUENCE [LARGE SCALE GENOMIC DNA]</scope>
    <source>
        <strain evidence="2 3">DSM 22012</strain>
    </source>
</reference>
<dbReference type="AlphaFoldDB" id="A0A1H6B2D5"/>
<proteinExistence type="predicted"/>
<feature type="compositionally biased region" description="Low complexity" evidence="1">
    <location>
        <begin position="374"/>
        <end position="384"/>
    </location>
</feature>
<dbReference type="Pfam" id="PF12048">
    <property type="entry name" value="DUF3530"/>
    <property type="match status" value="1"/>
</dbReference>
<feature type="region of interest" description="Disordered" evidence="1">
    <location>
        <begin position="185"/>
        <end position="222"/>
    </location>
</feature>
<dbReference type="Proteomes" id="UP000236745">
    <property type="component" value="Unassembled WGS sequence"/>
</dbReference>
<feature type="compositionally biased region" description="Low complexity" evidence="1">
    <location>
        <begin position="185"/>
        <end position="203"/>
    </location>
</feature>
<feature type="region of interest" description="Disordered" evidence="1">
    <location>
        <begin position="366"/>
        <end position="390"/>
    </location>
</feature>
<dbReference type="EMBL" id="FNVQ01000002">
    <property type="protein sequence ID" value="SEG54397.1"/>
    <property type="molecule type" value="Genomic_DNA"/>
</dbReference>
<accession>A0A1H6B2D5</accession>